<evidence type="ECO:0000259" key="2">
    <source>
        <dbReference type="PROSITE" id="PS50222"/>
    </source>
</evidence>
<dbReference type="EMBL" id="HBGN01033559">
    <property type="protein sequence ID" value="CAD9350838.1"/>
    <property type="molecule type" value="Transcribed_RNA"/>
</dbReference>
<proteinExistence type="predicted"/>
<name>A0A7S1ZWL1_9STRA</name>
<organism evidence="3">
    <name type="scientific">Ditylum brightwellii</name>
    <dbReference type="NCBI Taxonomy" id="49249"/>
    <lineage>
        <taxon>Eukaryota</taxon>
        <taxon>Sar</taxon>
        <taxon>Stramenopiles</taxon>
        <taxon>Ochrophyta</taxon>
        <taxon>Bacillariophyta</taxon>
        <taxon>Mediophyceae</taxon>
        <taxon>Lithodesmiophycidae</taxon>
        <taxon>Lithodesmiales</taxon>
        <taxon>Lithodesmiaceae</taxon>
        <taxon>Ditylum</taxon>
    </lineage>
</organism>
<dbReference type="InterPro" id="IPR018247">
    <property type="entry name" value="EF_Hand_1_Ca_BS"/>
</dbReference>
<dbReference type="PROSITE" id="PS00018">
    <property type="entry name" value="EF_HAND_1"/>
    <property type="match status" value="1"/>
</dbReference>
<reference evidence="3" key="1">
    <citation type="submission" date="2021-01" db="EMBL/GenBank/DDBJ databases">
        <authorList>
            <person name="Corre E."/>
            <person name="Pelletier E."/>
            <person name="Niang G."/>
            <person name="Scheremetjew M."/>
            <person name="Finn R."/>
            <person name="Kale V."/>
            <person name="Holt S."/>
            <person name="Cochrane G."/>
            <person name="Meng A."/>
            <person name="Brown T."/>
            <person name="Cohen L."/>
        </authorList>
    </citation>
    <scope>NUCLEOTIDE SEQUENCE</scope>
    <source>
        <strain evidence="3">Pop2</strain>
    </source>
</reference>
<feature type="domain" description="EF-hand" evidence="2">
    <location>
        <begin position="169"/>
        <end position="204"/>
    </location>
</feature>
<dbReference type="PROSITE" id="PS50222">
    <property type="entry name" value="EF_HAND_2"/>
    <property type="match status" value="2"/>
</dbReference>
<dbReference type="InterPro" id="IPR002048">
    <property type="entry name" value="EF_hand_dom"/>
</dbReference>
<dbReference type="Gene3D" id="1.10.238.10">
    <property type="entry name" value="EF-hand"/>
    <property type="match status" value="1"/>
</dbReference>
<dbReference type="AlphaFoldDB" id="A0A7S1ZWL1"/>
<evidence type="ECO:0000313" key="3">
    <source>
        <dbReference type="EMBL" id="CAD9350838.1"/>
    </source>
</evidence>
<sequence length="224" mass="25011">MPGWLLADGITATHAGDPIPGWVQYDDGVKQEGLVITHVGGIEIEPDRIYRVATKISDLTNGQSKPWTEYYKEHPECLPPKGAYVNLYSELMAFFAKNMWRKIWEAIGPEATTKNGSVIYSNDPTELCTYDCDPSERLERLDLDQDGIVTVDEIHNALRDVVGLSVDPTEKSLAEFVHSFADTTGDGVVTLEDFETFCEEMPAFYESQKWRLAFPKVAADSVAV</sequence>
<evidence type="ECO:0000256" key="1">
    <source>
        <dbReference type="ARBA" id="ARBA00022837"/>
    </source>
</evidence>
<dbReference type="GO" id="GO:0005509">
    <property type="term" value="F:calcium ion binding"/>
    <property type="evidence" value="ECO:0007669"/>
    <property type="project" value="InterPro"/>
</dbReference>
<dbReference type="Pfam" id="PF13499">
    <property type="entry name" value="EF-hand_7"/>
    <property type="match status" value="1"/>
</dbReference>
<dbReference type="SUPFAM" id="SSF47473">
    <property type="entry name" value="EF-hand"/>
    <property type="match status" value="1"/>
</dbReference>
<feature type="domain" description="EF-hand" evidence="2">
    <location>
        <begin position="136"/>
        <end position="164"/>
    </location>
</feature>
<dbReference type="InterPro" id="IPR011992">
    <property type="entry name" value="EF-hand-dom_pair"/>
</dbReference>
<gene>
    <name evidence="3" type="ORF">DBRI1063_LOCUS21652</name>
</gene>
<keyword evidence="1" id="KW-0106">Calcium</keyword>
<accession>A0A7S1ZWL1</accession>
<protein>
    <recommendedName>
        <fullName evidence="2">EF-hand domain-containing protein</fullName>
    </recommendedName>
</protein>